<gene>
    <name evidence="8" type="ORF">BDK51DRAFT_19888</name>
</gene>
<feature type="region of interest" description="Disordered" evidence="6">
    <location>
        <begin position="440"/>
        <end position="464"/>
    </location>
</feature>
<evidence type="ECO:0000256" key="2">
    <source>
        <dbReference type="ARBA" id="ARBA00010225"/>
    </source>
</evidence>
<dbReference type="Pfam" id="PF11916">
    <property type="entry name" value="Vac14_Fig4_bd"/>
    <property type="match status" value="1"/>
</dbReference>
<dbReference type="PANTHER" id="PTHR16023">
    <property type="entry name" value="TAX1 BINDING PROTEIN-RELATED"/>
    <property type="match status" value="1"/>
</dbReference>
<dbReference type="PANTHER" id="PTHR16023:SF0">
    <property type="entry name" value="PROTEIN VAC14 HOMOLOG"/>
    <property type="match status" value="1"/>
</dbReference>
<evidence type="ECO:0000256" key="5">
    <source>
        <dbReference type="PROSITE-ProRule" id="PRU00103"/>
    </source>
</evidence>
<dbReference type="GO" id="GO:0006661">
    <property type="term" value="P:phosphatidylinositol biosynthetic process"/>
    <property type="evidence" value="ECO:0007669"/>
    <property type="project" value="InterPro"/>
</dbReference>
<evidence type="ECO:0000256" key="1">
    <source>
        <dbReference type="ARBA" id="ARBA00004308"/>
    </source>
</evidence>
<dbReference type="PROSITE" id="PS50077">
    <property type="entry name" value="HEAT_REPEAT"/>
    <property type="match status" value="1"/>
</dbReference>
<accession>A0A4V1IS93</accession>
<feature type="repeat" description="HEAT" evidence="5">
    <location>
        <begin position="91"/>
        <end position="127"/>
    </location>
</feature>
<sequence length="822" mass="91209">MDSTTLPPLIVKGLNDKLYEKRKAAALEVEKLIRDALLTGSHARISQILTSLATNFAHSPHPNARNGGLIALAAAAIALGADGMTMHLNAIVPPVISCFSDQDSRVRYYACESMYNVAKVARGGVLTYFNEIFDALSKLSADSEISVKNGAELLDRLIKDIVSERSTYYPMEAQGSPAPLPSPPSVPGAVPLRPGMKPTTFNLPRFIPLLAERIHTLAPFTRTFLVQWISVLDSVPDLELVAYLPDFLDGLFTYLSDPNADVRVATLNVLGEFLKEVRDVVNVQRERGVLNIRGRGGELRVPDSAVGVASPARSVIGSQPGSPRSPEARGNPHVPVASSLPYIPGQGVMLDIGRMTEILVPHLVSTDEETQATALHWINEFILLAREIMLPFTPILLDAILPSLSHSVSDILSLFIDFLNPLPLRNSSCAVSAVAQAASQQESPPHGSVLATPVPQTPSVPTPSQLESIDLKATVDTLTLQFQGEHEETRVAALEWLLMLHKKAPKKVMSSDDSTFQSLLRTLSDSSEYVVKRDLQLLAQISQYSDDEYFTRFMVNLLSLFSTDRRLLETRGSLIIRQLCLSLHPERMYRTFAEILEREEDLDFASTMVQNLNIILITAPELSDLRKRLKNLDTRDGLLLFTALYRSWCHNAVAAFTLCLLAQAYEHASNMLQIFADLEITVTLLIQVDKLVQLLESPVFTYLRLQLLEPDRYPHLFKCLYGILMLLPQSSAFATLRNRLNSVSSMIFYISGGSSSSRTKGPGQLETPTVRWTDLLQHFRNVQARHERSRRSGKRWSRESDYVRDRVFPSPLVPKSPPSPPP</sequence>
<evidence type="ECO:0000256" key="6">
    <source>
        <dbReference type="SAM" id="MobiDB-lite"/>
    </source>
</evidence>
<keyword evidence="4" id="KW-0472">Membrane</keyword>
<organism evidence="8 9">
    <name type="scientific">Blyttiomyces helicus</name>
    <dbReference type="NCBI Taxonomy" id="388810"/>
    <lineage>
        <taxon>Eukaryota</taxon>
        <taxon>Fungi</taxon>
        <taxon>Fungi incertae sedis</taxon>
        <taxon>Chytridiomycota</taxon>
        <taxon>Chytridiomycota incertae sedis</taxon>
        <taxon>Chytridiomycetes</taxon>
        <taxon>Chytridiomycetes incertae sedis</taxon>
        <taxon>Blyttiomyces</taxon>
    </lineage>
</organism>
<dbReference type="GO" id="GO:0000329">
    <property type="term" value="C:fungal-type vacuole membrane"/>
    <property type="evidence" value="ECO:0007669"/>
    <property type="project" value="TreeGrafter"/>
</dbReference>
<comment type="subcellular location">
    <subcellularLocation>
        <location evidence="1">Endomembrane system</location>
    </subcellularLocation>
</comment>
<name>A0A4V1IS93_9FUNG</name>
<feature type="domain" description="Vacuolar protein 14 C-terminal Fig4-binding" evidence="7">
    <location>
        <begin position="566"/>
        <end position="743"/>
    </location>
</feature>
<dbReference type="InterPro" id="IPR021133">
    <property type="entry name" value="HEAT_type_2"/>
</dbReference>
<feature type="region of interest" description="Disordered" evidence="6">
    <location>
        <begin position="312"/>
        <end position="333"/>
    </location>
</feature>
<dbReference type="GO" id="GO:0070772">
    <property type="term" value="C:PAS complex"/>
    <property type="evidence" value="ECO:0007669"/>
    <property type="project" value="InterPro"/>
</dbReference>
<proteinExistence type="inferred from homology"/>
<dbReference type="Pfam" id="PF12755">
    <property type="entry name" value="Vac14_Fab1_bd"/>
    <property type="match status" value="1"/>
</dbReference>
<dbReference type="GO" id="GO:0010008">
    <property type="term" value="C:endosome membrane"/>
    <property type="evidence" value="ECO:0007669"/>
    <property type="project" value="TreeGrafter"/>
</dbReference>
<evidence type="ECO:0000259" key="7">
    <source>
        <dbReference type="Pfam" id="PF11916"/>
    </source>
</evidence>
<dbReference type="InterPro" id="IPR016024">
    <property type="entry name" value="ARM-type_fold"/>
</dbReference>
<evidence type="ECO:0000256" key="4">
    <source>
        <dbReference type="ARBA" id="ARBA00023136"/>
    </source>
</evidence>
<keyword evidence="3" id="KW-0677">Repeat</keyword>
<dbReference type="InterPro" id="IPR011989">
    <property type="entry name" value="ARM-like"/>
</dbReference>
<dbReference type="InterPro" id="IPR021841">
    <property type="entry name" value="VAC14_Fig4p-bd"/>
</dbReference>
<dbReference type="InterPro" id="IPR026825">
    <property type="entry name" value="Vac14"/>
</dbReference>
<dbReference type="Proteomes" id="UP000269721">
    <property type="component" value="Unassembled WGS sequence"/>
</dbReference>
<dbReference type="Gene3D" id="1.25.10.10">
    <property type="entry name" value="Leucine-rich Repeat Variant"/>
    <property type="match status" value="2"/>
</dbReference>
<dbReference type="SUPFAM" id="SSF48371">
    <property type="entry name" value="ARM repeat"/>
    <property type="match status" value="1"/>
</dbReference>
<keyword evidence="9" id="KW-1185">Reference proteome</keyword>
<dbReference type="EMBL" id="KZ994507">
    <property type="protein sequence ID" value="RKO92757.1"/>
    <property type="molecule type" value="Genomic_DNA"/>
</dbReference>
<comment type="similarity">
    <text evidence="2">Belongs to the VAC14 family.</text>
</comment>
<dbReference type="OrthoDB" id="5574975at2759"/>
<evidence type="ECO:0000256" key="3">
    <source>
        <dbReference type="ARBA" id="ARBA00022737"/>
    </source>
</evidence>
<evidence type="ECO:0000313" key="9">
    <source>
        <dbReference type="Proteomes" id="UP000269721"/>
    </source>
</evidence>
<reference evidence="9" key="1">
    <citation type="journal article" date="2018" name="Nat. Microbiol.">
        <title>Leveraging single-cell genomics to expand the fungal tree of life.</title>
        <authorList>
            <person name="Ahrendt S.R."/>
            <person name="Quandt C.A."/>
            <person name="Ciobanu D."/>
            <person name="Clum A."/>
            <person name="Salamov A."/>
            <person name="Andreopoulos B."/>
            <person name="Cheng J.F."/>
            <person name="Woyke T."/>
            <person name="Pelin A."/>
            <person name="Henrissat B."/>
            <person name="Reynolds N.K."/>
            <person name="Benny G.L."/>
            <person name="Smith M.E."/>
            <person name="James T.Y."/>
            <person name="Grigoriev I.V."/>
        </authorList>
    </citation>
    <scope>NUCLEOTIDE SEQUENCE [LARGE SCALE GENOMIC DNA]</scope>
</reference>
<protein>
    <submittedName>
        <fullName evidence="8">Vacuolar protein 14 C-terminal Fig4p binding-domain-containing protein</fullName>
    </submittedName>
</protein>
<evidence type="ECO:0000313" key="8">
    <source>
        <dbReference type="EMBL" id="RKO92757.1"/>
    </source>
</evidence>
<dbReference type="AlphaFoldDB" id="A0A4V1IS93"/>